<evidence type="ECO:0000313" key="1">
    <source>
        <dbReference type="EMBL" id="KAJ3226006.1"/>
    </source>
</evidence>
<dbReference type="Proteomes" id="UP001211065">
    <property type="component" value="Unassembled WGS sequence"/>
</dbReference>
<comment type="caution">
    <text evidence="1">The sequence shown here is derived from an EMBL/GenBank/DDBJ whole genome shotgun (WGS) entry which is preliminary data.</text>
</comment>
<dbReference type="SUPFAM" id="SSF52047">
    <property type="entry name" value="RNI-like"/>
    <property type="match status" value="1"/>
</dbReference>
<dbReference type="InterPro" id="IPR050648">
    <property type="entry name" value="F-box_LRR-repeat"/>
</dbReference>
<dbReference type="Gene3D" id="3.80.10.10">
    <property type="entry name" value="Ribonuclease Inhibitor"/>
    <property type="match status" value="1"/>
</dbReference>
<dbReference type="InterPro" id="IPR006553">
    <property type="entry name" value="Leu-rich_rpt_Cys-con_subtyp"/>
</dbReference>
<protein>
    <submittedName>
        <fullName evidence="1">Uncharacterized protein</fullName>
    </submittedName>
</protein>
<reference evidence="1" key="1">
    <citation type="submission" date="2020-05" db="EMBL/GenBank/DDBJ databases">
        <title>Phylogenomic resolution of chytrid fungi.</title>
        <authorList>
            <person name="Stajich J.E."/>
            <person name="Amses K."/>
            <person name="Simmons R."/>
            <person name="Seto K."/>
            <person name="Myers J."/>
            <person name="Bonds A."/>
            <person name="Quandt C.A."/>
            <person name="Barry K."/>
            <person name="Liu P."/>
            <person name="Grigoriev I."/>
            <person name="Longcore J.E."/>
            <person name="James T.Y."/>
        </authorList>
    </citation>
    <scope>NUCLEOTIDE SEQUENCE</scope>
    <source>
        <strain evidence="1">JEL0476</strain>
    </source>
</reference>
<dbReference type="SMART" id="SM00367">
    <property type="entry name" value="LRR_CC"/>
    <property type="match status" value="4"/>
</dbReference>
<dbReference type="AlphaFoldDB" id="A0AAD5Y110"/>
<dbReference type="Pfam" id="PF17010">
    <property type="entry name" value="DUF5092"/>
    <property type="match status" value="1"/>
</dbReference>
<evidence type="ECO:0000313" key="2">
    <source>
        <dbReference type="Proteomes" id="UP001211065"/>
    </source>
</evidence>
<dbReference type="InterPro" id="IPR031537">
    <property type="entry name" value="DUF5092"/>
</dbReference>
<accession>A0AAD5Y110</accession>
<dbReference type="GO" id="GO:0005737">
    <property type="term" value="C:cytoplasm"/>
    <property type="evidence" value="ECO:0007669"/>
    <property type="project" value="TreeGrafter"/>
</dbReference>
<dbReference type="PANTHER" id="PTHR13382">
    <property type="entry name" value="MITOCHONDRIAL ATP SYNTHASE COUPLING FACTOR B"/>
    <property type="match status" value="1"/>
</dbReference>
<sequence>MSIIEVLGKDGNNIDTLDSSYIDPFTLETIETQIQEHSAVNKNLILARVQTLSTLNNKQYFYYSAGQLNKVIFRKLSNPGGAHFLFRLQTLNPLTNTEILGEIEYFVFQNKKNSKANAFLKTKATSNKKLNSSLNTVSDSIIKEELLKNSVGSELRVAEIYCENKTQKILKNEEKNSDSKLKNFRSKSLGILRSITEDSYQNITDEENNLLEKKHFQSTENIKDKSLLNRSSFNRAKSLSIYKLTLRAKSLESQSSKITLRGNLSETILKDSKTNPLPTPLTNLLTENLSKMGLNSGNIEKCGYFSFLGTENDYIQSGTFRKYFKKNALNLEDAKLFELPSESLKSEGINMPAEFTWNEDTNMPQLLNEIFENRINQENYSLIEILINPRLHYRLLDDSSTTKTLCDVVLGKALWKSVVLPSKFKSMQSLNILMPYRTKFLVSFKKSDGIPLPPPMPGSIKHWSYLNTFFEIVLPNIKETILHLNVTELGANFTEANLRDFSSCSSLQSIDLSGSCLLKEDALLEFFISINLNEQSNLSRIFLTGVTFTTDSLLNSICNFKCLKMLSLSGCFQITDIGVAKILKSCLMLTFLDISFCFRLTDFSFHELGNNQVGYFLDSIYIHFCYLLTEESLNKIVRLPNLKKLNVQKITVRESFQFPNQILILTDEI</sequence>
<name>A0AAD5Y110_9FUNG</name>
<dbReference type="EMBL" id="JADGJW010000046">
    <property type="protein sequence ID" value="KAJ3226006.1"/>
    <property type="molecule type" value="Genomic_DNA"/>
</dbReference>
<proteinExistence type="predicted"/>
<dbReference type="InterPro" id="IPR032675">
    <property type="entry name" value="LRR_dom_sf"/>
</dbReference>
<organism evidence="1 2">
    <name type="scientific">Clydaea vesicula</name>
    <dbReference type="NCBI Taxonomy" id="447962"/>
    <lineage>
        <taxon>Eukaryota</taxon>
        <taxon>Fungi</taxon>
        <taxon>Fungi incertae sedis</taxon>
        <taxon>Chytridiomycota</taxon>
        <taxon>Chytridiomycota incertae sedis</taxon>
        <taxon>Chytridiomycetes</taxon>
        <taxon>Lobulomycetales</taxon>
        <taxon>Lobulomycetaceae</taxon>
        <taxon>Clydaea</taxon>
    </lineage>
</organism>
<gene>
    <name evidence="1" type="ORF">HK099_005712</name>
</gene>
<dbReference type="PANTHER" id="PTHR13382:SF69">
    <property type="entry name" value="FI18408P1"/>
    <property type="match status" value="1"/>
</dbReference>
<keyword evidence="2" id="KW-1185">Reference proteome</keyword>